<dbReference type="AlphaFoldDB" id="A0ABD3NGZ0"/>
<dbReference type="PANTHER" id="PTHR48407">
    <property type="entry name" value="CRANIOFACIAL DEVELOPMENT PROTEIN 1"/>
    <property type="match status" value="1"/>
</dbReference>
<dbReference type="PROSITE" id="PS51279">
    <property type="entry name" value="BCNT_C"/>
    <property type="match status" value="1"/>
</dbReference>
<proteinExistence type="predicted"/>
<protein>
    <recommendedName>
        <fullName evidence="2">BCNT-C domain-containing protein</fullName>
    </recommendedName>
</protein>
<evidence type="ECO:0000313" key="4">
    <source>
        <dbReference type="Proteomes" id="UP001530315"/>
    </source>
</evidence>
<dbReference type="EMBL" id="JALLAZ020001501">
    <property type="protein sequence ID" value="KAL3773901.1"/>
    <property type="molecule type" value="Genomic_DNA"/>
</dbReference>
<dbReference type="Pfam" id="PF07572">
    <property type="entry name" value="BCNT"/>
    <property type="match status" value="1"/>
</dbReference>
<feature type="region of interest" description="Disordered" evidence="1">
    <location>
        <begin position="1"/>
        <end position="53"/>
    </location>
</feature>
<evidence type="ECO:0000256" key="1">
    <source>
        <dbReference type="SAM" id="MobiDB-lite"/>
    </source>
</evidence>
<sequence length="286" mass="31334">MGDDGDDDDDNDDEEEDEDYVPDADPDDENDENDDGVPAAIRDAPTLSAAKRKAVDDAFRDLFGFRYRYGGQDGHPPPPRDDDECDDDSHSPPPSKRRGRASTILSAIFGPRASGELERRAGHAASFARPRPPSSGGMIRLEKRVVVEVRRFAGQEIRVERVVTVPVMSGDAARDDGATGPTSTTSTSSSVLPVPASGRAGRRGGVDDLLAEISRPEKLSAISKTSADWDLFKAKNADSALGEQLESQARGNEAYLVKRDFLTRVDHRRFELERAERDRERAKRGK</sequence>
<comment type="caution">
    <text evidence="3">The sequence shown here is derived from an EMBL/GenBank/DDBJ whole genome shotgun (WGS) entry which is preliminary data.</text>
</comment>
<dbReference type="Proteomes" id="UP001530315">
    <property type="component" value="Unassembled WGS sequence"/>
</dbReference>
<evidence type="ECO:0000259" key="2">
    <source>
        <dbReference type="PROSITE" id="PS51279"/>
    </source>
</evidence>
<evidence type="ECO:0000313" key="3">
    <source>
        <dbReference type="EMBL" id="KAL3773901.1"/>
    </source>
</evidence>
<keyword evidence="4" id="KW-1185">Reference proteome</keyword>
<feature type="region of interest" description="Disordered" evidence="1">
    <location>
        <begin position="172"/>
        <end position="204"/>
    </location>
</feature>
<gene>
    <name evidence="3" type="ORF">ACHAW5_010312</name>
</gene>
<feature type="compositionally biased region" description="Acidic residues" evidence="1">
    <location>
        <begin position="1"/>
        <end position="35"/>
    </location>
</feature>
<reference evidence="3 4" key="1">
    <citation type="submission" date="2024-10" db="EMBL/GenBank/DDBJ databases">
        <title>Updated reference genomes for cyclostephanoid diatoms.</title>
        <authorList>
            <person name="Roberts W.R."/>
            <person name="Alverson A.J."/>
        </authorList>
    </citation>
    <scope>NUCLEOTIDE SEQUENCE [LARGE SCALE GENOMIC DNA]</scope>
    <source>
        <strain evidence="3 4">AJA276-08</strain>
    </source>
</reference>
<feature type="domain" description="BCNT-C" evidence="2">
    <location>
        <begin position="200"/>
        <end position="283"/>
    </location>
</feature>
<accession>A0ABD3NGZ0</accession>
<organism evidence="3 4">
    <name type="scientific">Stephanodiscus triporus</name>
    <dbReference type="NCBI Taxonomy" id="2934178"/>
    <lineage>
        <taxon>Eukaryota</taxon>
        <taxon>Sar</taxon>
        <taxon>Stramenopiles</taxon>
        <taxon>Ochrophyta</taxon>
        <taxon>Bacillariophyta</taxon>
        <taxon>Coscinodiscophyceae</taxon>
        <taxon>Thalassiosirophycidae</taxon>
        <taxon>Stephanodiscales</taxon>
        <taxon>Stephanodiscaceae</taxon>
        <taxon>Stephanodiscus</taxon>
    </lineage>
</organism>
<dbReference type="InterPro" id="IPR027124">
    <property type="entry name" value="Swc5/CFDP1/2"/>
</dbReference>
<name>A0ABD3NGZ0_9STRA</name>
<feature type="region of interest" description="Disordered" evidence="1">
    <location>
        <begin position="67"/>
        <end position="138"/>
    </location>
</feature>
<dbReference type="InterPro" id="IPR011421">
    <property type="entry name" value="BCNT-C"/>
</dbReference>
<dbReference type="PANTHER" id="PTHR48407:SF1">
    <property type="entry name" value="CRANIOFACIAL DEVELOPMENT PROTEIN 1"/>
    <property type="match status" value="1"/>
</dbReference>